<dbReference type="RefSeq" id="WP_074612062.1">
    <property type="nucleotide sequence ID" value="NZ_FNGY01000012.1"/>
</dbReference>
<dbReference type="InterPro" id="IPR026392">
    <property type="entry name" value="Exo/Archaeosortase_dom"/>
</dbReference>
<comment type="subcellular location">
    <subcellularLocation>
        <location evidence="1">Cell membrane</location>
        <topology evidence="1">Multi-pass membrane protein</topology>
    </subcellularLocation>
</comment>
<dbReference type="InterPro" id="IPR019127">
    <property type="entry name" value="Exosortase"/>
</dbReference>
<dbReference type="Pfam" id="PF09721">
    <property type="entry name" value="Exosortase_EpsH"/>
    <property type="match status" value="1"/>
</dbReference>
<feature type="transmembrane region" description="Helical" evidence="8">
    <location>
        <begin position="12"/>
        <end position="35"/>
    </location>
</feature>
<evidence type="ECO:0000256" key="8">
    <source>
        <dbReference type="SAM" id="Phobius"/>
    </source>
</evidence>
<evidence type="ECO:0000256" key="7">
    <source>
        <dbReference type="ARBA" id="ARBA00023136"/>
    </source>
</evidence>
<evidence type="ECO:0000256" key="6">
    <source>
        <dbReference type="ARBA" id="ARBA00022989"/>
    </source>
</evidence>
<dbReference type="NCBIfam" id="TIGR04178">
    <property type="entry name" value="exo_archaeo"/>
    <property type="match status" value="1"/>
</dbReference>
<evidence type="ECO:0000256" key="1">
    <source>
        <dbReference type="ARBA" id="ARBA00004651"/>
    </source>
</evidence>
<organism evidence="9 10">
    <name type="scientific">Pedobacter steynii</name>
    <dbReference type="NCBI Taxonomy" id="430522"/>
    <lineage>
        <taxon>Bacteria</taxon>
        <taxon>Pseudomonadati</taxon>
        <taxon>Bacteroidota</taxon>
        <taxon>Sphingobacteriia</taxon>
        <taxon>Sphingobacteriales</taxon>
        <taxon>Sphingobacteriaceae</taxon>
        <taxon>Pedobacter</taxon>
    </lineage>
</organism>
<feature type="transmembrane region" description="Helical" evidence="8">
    <location>
        <begin position="197"/>
        <end position="223"/>
    </location>
</feature>
<evidence type="ECO:0000313" key="10">
    <source>
        <dbReference type="Proteomes" id="UP000183200"/>
    </source>
</evidence>
<gene>
    <name evidence="9" type="ORF">SAMN05421820_11254</name>
</gene>
<evidence type="ECO:0000256" key="2">
    <source>
        <dbReference type="ARBA" id="ARBA00022475"/>
    </source>
</evidence>
<evidence type="ECO:0000256" key="5">
    <source>
        <dbReference type="ARBA" id="ARBA00022801"/>
    </source>
</evidence>
<keyword evidence="4 8" id="KW-0812">Transmembrane</keyword>
<keyword evidence="6 8" id="KW-1133">Transmembrane helix</keyword>
<evidence type="ECO:0000313" key="9">
    <source>
        <dbReference type="EMBL" id="SDO15087.1"/>
    </source>
</evidence>
<dbReference type="GO" id="GO:0006508">
    <property type="term" value="P:proteolysis"/>
    <property type="evidence" value="ECO:0007669"/>
    <property type="project" value="UniProtKB-KW"/>
</dbReference>
<feature type="transmembrane region" description="Helical" evidence="8">
    <location>
        <begin position="235"/>
        <end position="257"/>
    </location>
</feature>
<keyword evidence="3" id="KW-0645">Protease</keyword>
<dbReference type="STRING" id="430522.BFS30_12380"/>
<dbReference type="GO" id="GO:0005886">
    <property type="term" value="C:plasma membrane"/>
    <property type="evidence" value="ECO:0007669"/>
    <property type="project" value="UniProtKB-SubCell"/>
</dbReference>
<accession>A0A1H0H7H1</accession>
<dbReference type="NCBIfam" id="TIGR04476">
    <property type="entry name" value="exosort_XrtN"/>
    <property type="match status" value="1"/>
</dbReference>
<dbReference type="OrthoDB" id="783041at2"/>
<sequence>MEIAGLRKPLTVLLPVILCFCYALISFRLLSVYLIRDITLYIGMAIIPYVCRIESGSRSLRFLIPALLFTLLAIFIPAKSTLFFTLVFTILLLFENFMGKISLNFFFVLVLLSPLFKFFSDTLSFPLRLWLSNNVAETITLAGIPARAAGNIITIDGYDFYIDQACAGLNMLSISLLICLFILSYHQKKNEKSLSFYSLLAMLILTFLLNIVSNFFRIMMIVIFKIMPGTAMHDLVGMCTLIFYVILPLIAFSGPFVRRFGKIYPEKENTSAATERLFKHPVLHFAFFGIVIFLSFNSAENVPAAHNNSKHIALKGYQKTLLQNNVLKFENKEALIYMKPTSFYAPEHNPTICWTGSGYEFQLIKKEMINGTEIYTGTLVKGKDKIYASWWFDNGKMKTIDQLQWRWNAAGGDQDFYLVNVNASKSEDLKRITAALLPSPFAGNP</sequence>
<keyword evidence="2" id="KW-1003">Cell membrane</keyword>
<keyword evidence="5" id="KW-0378">Hydrolase</keyword>
<dbReference type="Proteomes" id="UP000183200">
    <property type="component" value="Unassembled WGS sequence"/>
</dbReference>
<feature type="transmembrane region" description="Helical" evidence="8">
    <location>
        <begin position="101"/>
        <end position="120"/>
    </location>
</feature>
<keyword evidence="10" id="KW-1185">Reference proteome</keyword>
<evidence type="ECO:0000256" key="3">
    <source>
        <dbReference type="ARBA" id="ARBA00022670"/>
    </source>
</evidence>
<feature type="transmembrane region" description="Helical" evidence="8">
    <location>
        <begin position="167"/>
        <end position="185"/>
    </location>
</feature>
<dbReference type="InterPro" id="IPR031006">
    <property type="entry name" value="Exosort_XrtN"/>
</dbReference>
<proteinExistence type="predicted"/>
<reference evidence="10" key="1">
    <citation type="submission" date="2016-10" db="EMBL/GenBank/DDBJ databases">
        <authorList>
            <person name="Varghese N."/>
            <person name="Submissions S."/>
        </authorList>
    </citation>
    <scope>NUCLEOTIDE SEQUENCE [LARGE SCALE GENOMIC DNA]</scope>
    <source>
        <strain evidence="10">DSM 19110</strain>
    </source>
</reference>
<dbReference type="AlphaFoldDB" id="A0A1H0H7H1"/>
<evidence type="ECO:0000256" key="4">
    <source>
        <dbReference type="ARBA" id="ARBA00022692"/>
    </source>
</evidence>
<feature type="transmembrane region" description="Helical" evidence="8">
    <location>
        <begin position="62"/>
        <end position="94"/>
    </location>
</feature>
<feature type="transmembrane region" description="Helical" evidence="8">
    <location>
        <begin position="277"/>
        <end position="296"/>
    </location>
</feature>
<keyword evidence="7 8" id="KW-0472">Membrane</keyword>
<dbReference type="GO" id="GO:0008233">
    <property type="term" value="F:peptidase activity"/>
    <property type="evidence" value="ECO:0007669"/>
    <property type="project" value="UniProtKB-KW"/>
</dbReference>
<dbReference type="EMBL" id="FNGY01000012">
    <property type="protein sequence ID" value="SDO15087.1"/>
    <property type="molecule type" value="Genomic_DNA"/>
</dbReference>
<name>A0A1H0H7H1_9SPHI</name>
<protein>
    <submittedName>
        <fullName evidence="9">Exosortase N</fullName>
    </submittedName>
</protein>